<evidence type="ECO:0000313" key="1">
    <source>
        <dbReference type="EMBL" id="BBI61709.1"/>
    </source>
</evidence>
<accession>A0A455UAZ1</accession>
<evidence type="ECO:0000313" key="2">
    <source>
        <dbReference type="Proteomes" id="UP000320231"/>
    </source>
</evidence>
<dbReference type="AlphaFoldDB" id="A0A455UAZ1"/>
<dbReference type="EMBL" id="AP019514">
    <property type="protein sequence ID" value="BBI61709.1"/>
    <property type="molecule type" value="Genomic_DNA"/>
</dbReference>
<organism evidence="1 2">
    <name type="scientific">Vreelandella sulfidaeris</name>
    <dbReference type="NCBI Taxonomy" id="115553"/>
    <lineage>
        <taxon>Bacteria</taxon>
        <taxon>Pseudomonadati</taxon>
        <taxon>Pseudomonadota</taxon>
        <taxon>Gammaproteobacteria</taxon>
        <taxon>Oceanospirillales</taxon>
        <taxon>Halomonadaceae</taxon>
        <taxon>Vreelandella</taxon>
    </lineage>
</organism>
<protein>
    <submittedName>
        <fullName evidence="1">Uncharacterized protein</fullName>
    </submittedName>
</protein>
<gene>
    <name evidence="1" type="ORF">HSBAA_30150</name>
</gene>
<dbReference type="KEGG" id="hsr:HSBAA_30150"/>
<dbReference type="Proteomes" id="UP000320231">
    <property type="component" value="Chromosome"/>
</dbReference>
<reference evidence="1 2" key="1">
    <citation type="journal article" date="2019" name="Microbiol. Resour. Announc.">
        <title>Complete Genome Sequence of Halomonas sulfidaeris Strain Esulfide1 Isolated from a Metal Sulfide Rock at a Depth of 2,200 Meters, Obtained Using Nanopore Sequencing.</title>
        <authorList>
            <person name="Saito M."/>
            <person name="Nishigata A."/>
            <person name="Galipon J."/>
            <person name="Arakawa K."/>
        </authorList>
    </citation>
    <scope>NUCLEOTIDE SEQUENCE [LARGE SCALE GENOMIC DNA]</scope>
    <source>
        <strain evidence="1 2">ATCC BAA-803</strain>
    </source>
</reference>
<proteinExistence type="predicted"/>
<sequence>MFKVTRCQIKSGIWCLFNNVSFVEIDGDNVIKFGYLMFDNDISHKSKEYICNSFKCQSRLDALKFALIYNYKCANLSANFADVESYIYDTARTLENVQSITA</sequence>
<name>A0A455UAZ1_9GAMM</name>